<feature type="compositionally biased region" description="Polar residues" evidence="1">
    <location>
        <begin position="1"/>
        <end position="16"/>
    </location>
</feature>
<proteinExistence type="predicted"/>
<name>A0AAW0FHF9_9APHY</name>
<dbReference type="Proteomes" id="UP001385951">
    <property type="component" value="Unassembled WGS sequence"/>
</dbReference>
<feature type="region of interest" description="Disordered" evidence="1">
    <location>
        <begin position="1"/>
        <end position="43"/>
    </location>
</feature>
<reference evidence="2 3" key="1">
    <citation type="submission" date="2022-09" db="EMBL/GenBank/DDBJ databases">
        <authorList>
            <person name="Palmer J.M."/>
        </authorList>
    </citation>
    <scope>NUCLEOTIDE SEQUENCE [LARGE SCALE GENOMIC DNA]</scope>
    <source>
        <strain evidence="2 3">DSM 7382</strain>
    </source>
</reference>
<organism evidence="2 3">
    <name type="scientific">Cerrena zonata</name>
    <dbReference type="NCBI Taxonomy" id="2478898"/>
    <lineage>
        <taxon>Eukaryota</taxon>
        <taxon>Fungi</taxon>
        <taxon>Dikarya</taxon>
        <taxon>Basidiomycota</taxon>
        <taxon>Agaricomycotina</taxon>
        <taxon>Agaricomycetes</taxon>
        <taxon>Polyporales</taxon>
        <taxon>Cerrenaceae</taxon>
        <taxon>Cerrena</taxon>
    </lineage>
</organism>
<evidence type="ECO:0000313" key="3">
    <source>
        <dbReference type="Proteomes" id="UP001385951"/>
    </source>
</evidence>
<evidence type="ECO:0000256" key="1">
    <source>
        <dbReference type="SAM" id="MobiDB-lite"/>
    </source>
</evidence>
<accession>A0AAW0FHF9</accession>
<sequence length="223" mass="23211">MDFTSSTISLTSTAGSSRMAGTFTPHNPPLNRTPPSIHDTLSIHDTPSIYGSSAIYGTSSMYDTPSIHDTPSMYGFPPMYRPPSSSLPILPLSMYAPDPMRAPPSWLGSPLNPGFPSLHGLLSMNQPDATLTHDTSMSIPNLTSINPRNIGGFANGSMSANHSNGPHPMIDSLLTGIGLTPHTDSISQLTIPTGMTCPSGIASPSSAGSSSIEGGTGSYYGVM</sequence>
<evidence type="ECO:0000313" key="2">
    <source>
        <dbReference type="EMBL" id="KAK7677028.1"/>
    </source>
</evidence>
<comment type="caution">
    <text evidence="2">The sequence shown here is derived from an EMBL/GenBank/DDBJ whole genome shotgun (WGS) entry which is preliminary data.</text>
</comment>
<gene>
    <name evidence="2" type="ORF">QCA50_019993</name>
</gene>
<dbReference type="AlphaFoldDB" id="A0AAW0FHF9"/>
<keyword evidence="3" id="KW-1185">Reference proteome</keyword>
<protein>
    <submittedName>
        <fullName evidence="2">Uncharacterized protein</fullName>
    </submittedName>
</protein>
<dbReference type="EMBL" id="JASBNA010000097">
    <property type="protein sequence ID" value="KAK7677028.1"/>
    <property type="molecule type" value="Genomic_DNA"/>
</dbReference>